<accession>A0A9P0D591</accession>
<dbReference type="Proteomes" id="UP001153636">
    <property type="component" value="Chromosome 5"/>
</dbReference>
<protein>
    <submittedName>
        <fullName evidence="1">Uncharacterized protein</fullName>
    </submittedName>
</protein>
<proteinExistence type="predicted"/>
<evidence type="ECO:0000313" key="2">
    <source>
        <dbReference type="Proteomes" id="UP001153636"/>
    </source>
</evidence>
<dbReference type="EMBL" id="OV651817">
    <property type="protein sequence ID" value="CAH1110477.1"/>
    <property type="molecule type" value="Genomic_DNA"/>
</dbReference>
<sequence>MNSKKRKTGSISQDQKKKLIQFMEQNLDLRSGKFTKNFTFKTGQELWMQITHILNSLPEKKKRLAAMEKDMGRY</sequence>
<keyword evidence="2" id="KW-1185">Reference proteome</keyword>
<organism evidence="1 2">
    <name type="scientific">Psylliodes chrysocephalus</name>
    <dbReference type="NCBI Taxonomy" id="3402493"/>
    <lineage>
        <taxon>Eukaryota</taxon>
        <taxon>Metazoa</taxon>
        <taxon>Ecdysozoa</taxon>
        <taxon>Arthropoda</taxon>
        <taxon>Hexapoda</taxon>
        <taxon>Insecta</taxon>
        <taxon>Pterygota</taxon>
        <taxon>Neoptera</taxon>
        <taxon>Endopterygota</taxon>
        <taxon>Coleoptera</taxon>
        <taxon>Polyphaga</taxon>
        <taxon>Cucujiformia</taxon>
        <taxon>Chrysomeloidea</taxon>
        <taxon>Chrysomelidae</taxon>
        <taxon>Galerucinae</taxon>
        <taxon>Alticini</taxon>
        <taxon>Psylliodes</taxon>
    </lineage>
</organism>
<gene>
    <name evidence="1" type="ORF">PSYICH_LOCUS11372</name>
</gene>
<reference evidence="1" key="1">
    <citation type="submission" date="2022-01" db="EMBL/GenBank/DDBJ databases">
        <authorList>
            <person name="King R."/>
        </authorList>
    </citation>
    <scope>NUCLEOTIDE SEQUENCE</scope>
</reference>
<evidence type="ECO:0000313" key="1">
    <source>
        <dbReference type="EMBL" id="CAH1110477.1"/>
    </source>
</evidence>
<dbReference type="AlphaFoldDB" id="A0A9P0D591"/>
<dbReference type="OrthoDB" id="10624123at2759"/>
<name>A0A9P0D591_9CUCU</name>